<dbReference type="EMBL" id="UYRT01098660">
    <property type="protein sequence ID" value="VDN41835.1"/>
    <property type="molecule type" value="Genomic_DNA"/>
</dbReference>
<dbReference type="AlphaFoldDB" id="A0A183ERW0"/>
<accession>A0A183ERW0</accession>
<proteinExistence type="predicted"/>
<name>A0A183ERW0_9BILA</name>
<reference evidence="4" key="1">
    <citation type="submission" date="2016-06" db="UniProtKB">
        <authorList>
            <consortium name="WormBaseParasite"/>
        </authorList>
    </citation>
    <scope>IDENTIFICATION</scope>
</reference>
<keyword evidence="3" id="KW-1185">Reference proteome</keyword>
<evidence type="ECO:0000313" key="2">
    <source>
        <dbReference type="EMBL" id="VDN41835.1"/>
    </source>
</evidence>
<sequence length="66" mass="7256">MLKRIERTGTLSPDPGNSVVSSTQLRRCSLASIQLLLNTASTQSRQRDDSLAATVSSRNIRVVQDR</sequence>
<dbReference type="Proteomes" id="UP000271098">
    <property type="component" value="Unassembled WGS sequence"/>
</dbReference>
<evidence type="ECO:0000313" key="4">
    <source>
        <dbReference type="WBParaSite" id="GPUH_0002373101-mRNA-1"/>
    </source>
</evidence>
<evidence type="ECO:0000313" key="3">
    <source>
        <dbReference type="Proteomes" id="UP000271098"/>
    </source>
</evidence>
<gene>
    <name evidence="2" type="ORF">GPUH_LOCUS23700</name>
</gene>
<reference evidence="2 3" key="2">
    <citation type="submission" date="2018-11" db="EMBL/GenBank/DDBJ databases">
        <authorList>
            <consortium name="Pathogen Informatics"/>
        </authorList>
    </citation>
    <scope>NUCLEOTIDE SEQUENCE [LARGE SCALE GENOMIC DNA]</scope>
</reference>
<organism evidence="4">
    <name type="scientific">Gongylonema pulchrum</name>
    <dbReference type="NCBI Taxonomy" id="637853"/>
    <lineage>
        <taxon>Eukaryota</taxon>
        <taxon>Metazoa</taxon>
        <taxon>Ecdysozoa</taxon>
        <taxon>Nematoda</taxon>
        <taxon>Chromadorea</taxon>
        <taxon>Rhabditida</taxon>
        <taxon>Spirurina</taxon>
        <taxon>Spiruromorpha</taxon>
        <taxon>Spiruroidea</taxon>
        <taxon>Gongylonematidae</taxon>
        <taxon>Gongylonema</taxon>
    </lineage>
</organism>
<protein>
    <submittedName>
        <fullName evidence="2 4">Uncharacterized protein</fullName>
    </submittedName>
</protein>
<evidence type="ECO:0000256" key="1">
    <source>
        <dbReference type="SAM" id="MobiDB-lite"/>
    </source>
</evidence>
<feature type="region of interest" description="Disordered" evidence="1">
    <location>
        <begin position="1"/>
        <end position="21"/>
    </location>
</feature>
<dbReference type="WBParaSite" id="GPUH_0002373101-mRNA-1">
    <property type="protein sequence ID" value="GPUH_0002373101-mRNA-1"/>
    <property type="gene ID" value="GPUH_0002373101"/>
</dbReference>